<dbReference type="InterPro" id="IPR011050">
    <property type="entry name" value="Pectin_lyase_fold/virulence"/>
</dbReference>
<evidence type="ECO:0008006" key="4">
    <source>
        <dbReference type="Google" id="ProtNLM"/>
    </source>
</evidence>
<protein>
    <recommendedName>
        <fullName evidence="4">Right-handed parallel beta-helix repeat-containing protein</fullName>
    </recommendedName>
</protein>
<keyword evidence="3" id="KW-1185">Reference proteome</keyword>
<dbReference type="NCBIfam" id="NF041518">
    <property type="entry name" value="choice_anch_Q"/>
    <property type="match status" value="1"/>
</dbReference>
<dbReference type="InterPro" id="IPR059226">
    <property type="entry name" value="Choice_anch_Q_dom"/>
</dbReference>
<name>A0A411HN92_9GAMM</name>
<dbReference type="Proteomes" id="UP000291562">
    <property type="component" value="Chromosome"/>
</dbReference>
<evidence type="ECO:0000313" key="3">
    <source>
        <dbReference type="Proteomes" id="UP000291562"/>
    </source>
</evidence>
<dbReference type="KEGG" id="xbc:ELE36_17155"/>
<evidence type="ECO:0000313" key="2">
    <source>
        <dbReference type="EMBL" id="QBB71949.1"/>
    </source>
</evidence>
<dbReference type="EMBL" id="CP035704">
    <property type="protein sequence ID" value="QBB71949.1"/>
    <property type="molecule type" value="Genomic_DNA"/>
</dbReference>
<evidence type="ECO:0000256" key="1">
    <source>
        <dbReference type="SAM" id="SignalP"/>
    </source>
</evidence>
<dbReference type="InterPro" id="IPR012334">
    <property type="entry name" value="Pectin_lyas_fold"/>
</dbReference>
<accession>A0A411HN92</accession>
<dbReference type="AlphaFoldDB" id="A0A411HN92"/>
<sequence>MFFQLLSKSRMLSSISASLLLLSMVSTAQAETVCVDNSADLQAALRNGETQTAPYTIKLVQAGGIDHHYLLPALRLAFSQPTRIEGGYSATCASREINATNTVIDFGGANNDVVLSQSGPNASASITLDGLTLQHGRSLSISAGDWDQFGGAPGTLHLSHLRITDFDLEDTDGEASQTPLILQSHRAAITLENVQIDHLHQADSSATCLVRLGLDGDSRATVRHASVDLSDAKNLCLAAGQTSGNYRADIEDSIVWSSDNSAAGIASLDDYHVSNRFDLNLANSIYRDNISGVAALHLTNSKSIDPLWMLPSDGNYHLHPDSPALNAGTRHVWQGLPDTDIEGNTVVGGAASDLGANESPFKALQVFTVSNTADNLPNDPTTLRGAITAANLLAGPSTINFNVSSSGGGCSIPFALDTALPAITAPITIDGSTQPGSLPNTDPDAFNAKICVRIFSIPQSLPTGFKVASGSTNASLTLRGVGLGGFDQPVTLQGGKNHLIAGNQFGGFIEGQLLNPASFNAITIGTAATGTFTVGGAATADRNVIVGAVSGINISSTFITTPAQCQLVNNLIGLHPDGVTKVLNNLIAANQYGINLAGGGCLVKGNRIANNTIDGIWINGSNNNVIQSNKLGIDAAANDAPNGSAIRINGSNNAIGTMANGAISGVTFGNLVRYNSVGVLINSGTGNTVRSNQIFAIGGITNTVDIDLGASGATPNDQDDTDTGANQLQNFPLVKALIFATVPAPGATNIPVTLSGKLNSQVGSFRIDAYFANSCNSVKRGRAQVFLDNTTANIVSGNSVGFSMALVLPNVAAKAAVSLVATDASGNTSEIGTCFPVDRIFQDSVEGD</sequence>
<feature type="signal peptide" evidence="1">
    <location>
        <begin position="1"/>
        <end position="30"/>
    </location>
</feature>
<dbReference type="OrthoDB" id="5931607at2"/>
<organism evidence="2 3">
    <name type="scientific">Pseudolysobacter antarcticus</name>
    <dbReference type="NCBI Taxonomy" id="2511995"/>
    <lineage>
        <taxon>Bacteria</taxon>
        <taxon>Pseudomonadati</taxon>
        <taxon>Pseudomonadota</taxon>
        <taxon>Gammaproteobacteria</taxon>
        <taxon>Lysobacterales</taxon>
        <taxon>Rhodanobacteraceae</taxon>
        <taxon>Pseudolysobacter</taxon>
    </lineage>
</organism>
<gene>
    <name evidence="2" type="ORF">ELE36_17155</name>
</gene>
<dbReference type="RefSeq" id="WP_129835451.1">
    <property type="nucleotide sequence ID" value="NZ_CP035704.1"/>
</dbReference>
<feature type="chain" id="PRO_5019098260" description="Right-handed parallel beta-helix repeat-containing protein" evidence="1">
    <location>
        <begin position="31"/>
        <end position="848"/>
    </location>
</feature>
<dbReference type="SUPFAM" id="SSF51126">
    <property type="entry name" value="Pectin lyase-like"/>
    <property type="match status" value="1"/>
</dbReference>
<reference evidence="2 3" key="1">
    <citation type="submission" date="2019-01" db="EMBL/GenBank/DDBJ databases">
        <title>Pseudolysobacter antarctica gen. nov., sp. nov., isolated from Fildes Peninsula, Antarctica.</title>
        <authorList>
            <person name="Wei Z."/>
            <person name="Peng F."/>
        </authorList>
    </citation>
    <scope>NUCLEOTIDE SEQUENCE [LARGE SCALE GENOMIC DNA]</scope>
    <source>
        <strain evidence="2 3">AQ6-296</strain>
    </source>
</reference>
<proteinExistence type="predicted"/>
<keyword evidence="1" id="KW-0732">Signal</keyword>
<dbReference type="Gene3D" id="2.160.20.10">
    <property type="entry name" value="Single-stranded right-handed beta-helix, Pectin lyase-like"/>
    <property type="match status" value="1"/>
</dbReference>